<dbReference type="EMBL" id="AYYY01000043">
    <property type="protein sequence ID" value="KRM61038.1"/>
    <property type="molecule type" value="Genomic_DNA"/>
</dbReference>
<evidence type="ECO:0000313" key="1">
    <source>
        <dbReference type="EMBL" id="KRM61038.1"/>
    </source>
</evidence>
<dbReference type="Proteomes" id="UP000051733">
    <property type="component" value="Unassembled WGS sequence"/>
</dbReference>
<proteinExistence type="predicted"/>
<evidence type="ECO:0000313" key="2">
    <source>
        <dbReference type="Proteomes" id="UP000051733"/>
    </source>
</evidence>
<gene>
    <name evidence="1" type="ORF">FC26_GL002254</name>
</gene>
<protein>
    <submittedName>
        <fullName evidence="1">Minor capsid protein</fullName>
    </submittedName>
</protein>
<dbReference type="PATRIC" id="fig|1423813.3.peg.2296"/>
<sequence length="378" mass="42851">MTTHQEMMDKAEEISNQYVAMQQRIFYLLIDATKNTRSLLNDRNTILEWRLEMLSKMGALTNEVIKIVAQTSGKTQKAINELIRRDGLQVAQGINSELSKMLNESVPISGTVAGIIDSYTKQTFLSLDNNVNQTLITTNYGQNSAMKTYQDIINKTVLEVQTGLKTPTRALADNIYKWQSAGLKTGMVDRGGHNWSLEGYTRTVIQSTAHRTFNDVRLQSMKDFDSPLAVMGSHPAARQACAPIQGHVVNIVPLSDNRANPKYDSIYNHGYGEASGTQGINCRHMLYPYIEGVSHNYQTQYDPKDAVNKAAIQQKQRYYERAVRNDKYLLQDAKRLGDAEGIKRHQTALSAHRAKIRELVDDNDFLHRQYGRERIYSK</sequence>
<dbReference type="STRING" id="1423813.FC26_GL002254"/>
<comment type="caution">
    <text evidence="1">The sequence shown here is derived from an EMBL/GenBank/DDBJ whole genome shotgun (WGS) entry which is preliminary data.</text>
</comment>
<organism evidence="1 2">
    <name type="scientific">Paucilactobacillus vaccinostercus DSM 20634</name>
    <dbReference type="NCBI Taxonomy" id="1423813"/>
    <lineage>
        <taxon>Bacteria</taxon>
        <taxon>Bacillati</taxon>
        <taxon>Bacillota</taxon>
        <taxon>Bacilli</taxon>
        <taxon>Lactobacillales</taxon>
        <taxon>Lactobacillaceae</taxon>
        <taxon>Paucilactobacillus</taxon>
    </lineage>
</organism>
<dbReference type="GO" id="GO:0005198">
    <property type="term" value="F:structural molecule activity"/>
    <property type="evidence" value="ECO:0007669"/>
    <property type="project" value="InterPro"/>
</dbReference>
<keyword evidence="2" id="KW-1185">Reference proteome</keyword>
<dbReference type="Pfam" id="PF06152">
    <property type="entry name" value="Phage_min_cap2"/>
    <property type="match status" value="1"/>
</dbReference>
<accession>A0A0R2A1G2</accession>
<dbReference type="InterPro" id="IPR009319">
    <property type="entry name" value="Phage_A118_VSP1"/>
</dbReference>
<dbReference type="AlphaFoldDB" id="A0A0R2A1G2"/>
<reference evidence="1 2" key="1">
    <citation type="journal article" date="2015" name="Genome Announc.">
        <title>Expanding the biotechnology potential of lactobacilli through comparative genomics of 213 strains and associated genera.</title>
        <authorList>
            <person name="Sun Z."/>
            <person name="Harris H.M."/>
            <person name="McCann A."/>
            <person name="Guo C."/>
            <person name="Argimon S."/>
            <person name="Zhang W."/>
            <person name="Yang X."/>
            <person name="Jeffery I.B."/>
            <person name="Cooney J.C."/>
            <person name="Kagawa T.F."/>
            <person name="Liu W."/>
            <person name="Song Y."/>
            <person name="Salvetti E."/>
            <person name="Wrobel A."/>
            <person name="Rasinkangas P."/>
            <person name="Parkhill J."/>
            <person name="Rea M.C."/>
            <person name="O'Sullivan O."/>
            <person name="Ritari J."/>
            <person name="Douillard F.P."/>
            <person name="Paul Ross R."/>
            <person name="Yang R."/>
            <person name="Briner A.E."/>
            <person name="Felis G.E."/>
            <person name="de Vos W.M."/>
            <person name="Barrangou R."/>
            <person name="Klaenhammer T.R."/>
            <person name="Caufield P.W."/>
            <person name="Cui Y."/>
            <person name="Zhang H."/>
            <person name="O'Toole P.W."/>
        </authorList>
    </citation>
    <scope>NUCLEOTIDE SEQUENCE [LARGE SCALE GENOMIC DNA]</scope>
    <source>
        <strain evidence="1 2">DSM 20634</strain>
    </source>
</reference>
<dbReference type="RefSeq" id="WP_235809491.1">
    <property type="nucleotide sequence ID" value="NZ_AYYY01000043.1"/>
</dbReference>
<name>A0A0R2A1G2_9LACO</name>